<evidence type="ECO:0000256" key="1">
    <source>
        <dbReference type="SAM" id="MobiDB-lite"/>
    </source>
</evidence>
<organism evidence="3 4">
    <name type="scientific">Jeotgalibacillus soli</name>
    <dbReference type="NCBI Taxonomy" id="889306"/>
    <lineage>
        <taxon>Bacteria</taxon>
        <taxon>Bacillati</taxon>
        <taxon>Bacillota</taxon>
        <taxon>Bacilli</taxon>
        <taxon>Bacillales</taxon>
        <taxon>Caryophanaceae</taxon>
        <taxon>Jeotgalibacillus</taxon>
    </lineage>
</organism>
<evidence type="ECO:0000256" key="2">
    <source>
        <dbReference type="SAM" id="Phobius"/>
    </source>
</evidence>
<gene>
    <name evidence="3" type="ORF">KP78_27560</name>
</gene>
<dbReference type="GO" id="GO:0016491">
    <property type="term" value="F:oxidoreductase activity"/>
    <property type="evidence" value="ECO:0007669"/>
    <property type="project" value="UniProtKB-KW"/>
</dbReference>
<reference evidence="3 4" key="1">
    <citation type="submission" date="2015-01" db="EMBL/GenBank/DDBJ databases">
        <title>Genome sequencing of Jeotgalibacillus soli.</title>
        <authorList>
            <person name="Goh K.M."/>
            <person name="Chan K.-G."/>
            <person name="Yaakop A.S."/>
            <person name="Ee R."/>
            <person name="Gan H.M."/>
            <person name="Chan C.S."/>
        </authorList>
    </citation>
    <scope>NUCLEOTIDE SEQUENCE [LARGE SCALE GENOMIC DNA]</scope>
    <source>
        <strain evidence="3 4">P9</strain>
    </source>
</reference>
<feature type="transmembrane region" description="Helical" evidence="2">
    <location>
        <begin position="7"/>
        <end position="29"/>
    </location>
</feature>
<keyword evidence="2" id="KW-0472">Membrane</keyword>
<keyword evidence="3" id="KW-0560">Oxidoreductase</keyword>
<evidence type="ECO:0000313" key="4">
    <source>
        <dbReference type="Proteomes" id="UP000031938"/>
    </source>
</evidence>
<dbReference type="EC" id="1.6.5.3" evidence="3"/>
<feature type="compositionally biased region" description="Basic and acidic residues" evidence="1">
    <location>
        <begin position="58"/>
        <end position="87"/>
    </location>
</feature>
<sequence>MQSKKEWMLLSFMSFLILSSVLVMGIIIFKPKTDTPLTEQIDEQQLQETTNDQQNGESEMKEMTDDTKDQEQPVKKEEQPSEDKLDEQPALETSSPSSEETLDENPVQSEEEDTDQLESEPRVSESFPSENKSNDQNGSITLTIPNEPIKPILPAINHDENE</sequence>
<proteinExistence type="predicted"/>
<feature type="compositionally biased region" description="Polar residues" evidence="1">
    <location>
        <begin position="42"/>
        <end position="57"/>
    </location>
</feature>
<dbReference type="AlphaFoldDB" id="A0A0C2V8C7"/>
<feature type="region of interest" description="Disordered" evidence="1">
    <location>
        <begin position="42"/>
        <end position="162"/>
    </location>
</feature>
<feature type="compositionally biased region" description="Polar residues" evidence="1">
    <location>
        <begin position="126"/>
        <end position="144"/>
    </location>
</feature>
<dbReference type="EMBL" id="JXRP01000018">
    <property type="protein sequence ID" value="KIL45212.1"/>
    <property type="molecule type" value="Genomic_DNA"/>
</dbReference>
<accession>A0A0C2V8C7</accession>
<dbReference type="RefSeq" id="WP_041089507.1">
    <property type="nucleotide sequence ID" value="NZ_JXRP01000018.1"/>
</dbReference>
<evidence type="ECO:0000313" key="3">
    <source>
        <dbReference type="EMBL" id="KIL45212.1"/>
    </source>
</evidence>
<dbReference type="Proteomes" id="UP000031938">
    <property type="component" value="Unassembled WGS sequence"/>
</dbReference>
<keyword evidence="3" id="KW-0830">Ubiquinone</keyword>
<comment type="caution">
    <text evidence="3">The sequence shown here is derived from an EMBL/GenBank/DDBJ whole genome shotgun (WGS) entry which is preliminary data.</text>
</comment>
<dbReference type="PATRIC" id="fig|889306.3.peg.2768"/>
<name>A0A0C2V8C7_9BACL</name>
<keyword evidence="2" id="KW-0812">Transmembrane</keyword>
<protein>
    <submittedName>
        <fullName evidence="3">NADH:ubiquinone reductase (H+-translocating)</fullName>
        <ecNumber evidence="3">1.6.5.3</ecNumber>
    </submittedName>
</protein>
<keyword evidence="4" id="KW-1185">Reference proteome</keyword>
<feature type="compositionally biased region" description="Acidic residues" evidence="1">
    <location>
        <begin position="109"/>
        <end position="118"/>
    </location>
</feature>
<keyword evidence="2" id="KW-1133">Transmembrane helix</keyword>